<dbReference type="PANTHER" id="PTHR43235:SF1">
    <property type="entry name" value="GLUTAMINE AMIDOTRANSFERASE PB2B2.05-RELATED"/>
    <property type="match status" value="1"/>
</dbReference>
<comment type="caution">
    <text evidence="2">The sequence shown here is derived from an EMBL/GenBank/DDBJ whole genome shotgun (WGS) entry which is preliminary data.</text>
</comment>
<dbReference type="InterPro" id="IPR029062">
    <property type="entry name" value="Class_I_gatase-like"/>
</dbReference>
<reference evidence="3" key="1">
    <citation type="journal article" date="2019" name="Int. J. Syst. Evol. Microbiol.">
        <title>The Global Catalogue of Microorganisms (GCM) 10K type strain sequencing project: providing services to taxonomists for standard genome sequencing and annotation.</title>
        <authorList>
            <consortium name="The Broad Institute Genomics Platform"/>
            <consortium name="The Broad Institute Genome Sequencing Center for Infectious Disease"/>
            <person name="Wu L."/>
            <person name="Ma J."/>
        </authorList>
    </citation>
    <scope>NUCLEOTIDE SEQUENCE [LARGE SCALE GENOMIC DNA]</scope>
    <source>
        <strain evidence="3">DT28</strain>
    </source>
</reference>
<sequence length="198" mass="22167">MKLVAISQRVDEVAAYHERRDSLDQRWSQLLWQCEAIPLLLPNAPNSAIALVQQLKPAAVIFTGGNSLSIYQGDAPERDLTEKRLLAHCITEGIPLLGVCRGMQLIQDHFGQPLQQIEGHVATRCALRFDGQLRDVNSYHNLGCRQNNTPLQVTALAHDGVIKAIRHPTLAIQGIMWHPERESKYHPADIELIKGLIH</sequence>
<dbReference type="InterPro" id="IPR044668">
    <property type="entry name" value="PuuD-like"/>
</dbReference>
<dbReference type="InterPro" id="IPR017926">
    <property type="entry name" value="GATASE"/>
</dbReference>
<dbReference type="SUPFAM" id="SSF52317">
    <property type="entry name" value="Class I glutamine amidotransferase-like"/>
    <property type="match status" value="1"/>
</dbReference>
<dbReference type="Gene3D" id="3.40.50.880">
    <property type="match status" value="1"/>
</dbReference>
<dbReference type="GO" id="GO:0016787">
    <property type="term" value="F:hydrolase activity"/>
    <property type="evidence" value="ECO:0007669"/>
    <property type="project" value="UniProtKB-KW"/>
</dbReference>
<keyword evidence="2" id="KW-0378">Hydrolase</keyword>
<gene>
    <name evidence="2" type="ORF">ACFO3I_18050</name>
</gene>
<evidence type="ECO:0000259" key="1">
    <source>
        <dbReference type="Pfam" id="PF00117"/>
    </source>
</evidence>
<evidence type="ECO:0000313" key="3">
    <source>
        <dbReference type="Proteomes" id="UP001595962"/>
    </source>
</evidence>
<name>A0ABV9JRT1_9GAMM</name>
<keyword evidence="3" id="KW-1185">Reference proteome</keyword>
<feature type="domain" description="Glutamine amidotransferase" evidence="1">
    <location>
        <begin position="82"/>
        <end position="186"/>
    </location>
</feature>
<dbReference type="RefSeq" id="WP_377336462.1">
    <property type="nucleotide sequence ID" value="NZ_JBHSGB010000017.1"/>
</dbReference>
<organism evidence="2 3">
    <name type="scientific">Rheinheimera marina</name>
    <dbReference type="NCBI Taxonomy" id="1774958"/>
    <lineage>
        <taxon>Bacteria</taxon>
        <taxon>Pseudomonadati</taxon>
        <taxon>Pseudomonadota</taxon>
        <taxon>Gammaproteobacteria</taxon>
        <taxon>Chromatiales</taxon>
        <taxon>Chromatiaceae</taxon>
        <taxon>Rheinheimera</taxon>
    </lineage>
</organism>
<dbReference type="PANTHER" id="PTHR43235">
    <property type="entry name" value="GLUTAMINE AMIDOTRANSFERASE PB2B2.05-RELATED"/>
    <property type="match status" value="1"/>
</dbReference>
<evidence type="ECO:0000313" key="2">
    <source>
        <dbReference type="EMBL" id="MFC4656927.1"/>
    </source>
</evidence>
<dbReference type="Pfam" id="PF00117">
    <property type="entry name" value="GATase"/>
    <property type="match status" value="1"/>
</dbReference>
<accession>A0ABV9JRT1</accession>
<dbReference type="PROSITE" id="PS51273">
    <property type="entry name" value="GATASE_TYPE_1"/>
    <property type="match status" value="1"/>
</dbReference>
<dbReference type="EMBL" id="JBHSGB010000017">
    <property type="protein sequence ID" value="MFC4656927.1"/>
    <property type="molecule type" value="Genomic_DNA"/>
</dbReference>
<proteinExistence type="predicted"/>
<dbReference type="Proteomes" id="UP001595962">
    <property type="component" value="Unassembled WGS sequence"/>
</dbReference>
<protein>
    <submittedName>
        <fullName evidence="2">Gamma-glutamyl-gamma-aminobutyrate hydrolase family protein</fullName>
    </submittedName>
</protein>